<organism evidence="3 4">
    <name type="scientific">Fibrivirga algicola</name>
    <dbReference type="NCBI Taxonomy" id="2950420"/>
    <lineage>
        <taxon>Bacteria</taxon>
        <taxon>Pseudomonadati</taxon>
        <taxon>Bacteroidota</taxon>
        <taxon>Cytophagia</taxon>
        <taxon>Cytophagales</taxon>
        <taxon>Spirosomataceae</taxon>
        <taxon>Fibrivirga</taxon>
    </lineage>
</organism>
<dbReference type="InterPro" id="IPR006016">
    <property type="entry name" value="UspA"/>
</dbReference>
<name>A0ABX0QLF4_9BACT</name>
<dbReference type="PRINTS" id="PR01438">
    <property type="entry name" value="UNVRSLSTRESS"/>
</dbReference>
<evidence type="ECO:0000256" key="1">
    <source>
        <dbReference type="ARBA" id="ARBA00008791"/>
    </source>
</evidence>
<proteinExistence type="inferred from homology"/>
<dbReference type="CDD" id="cd00293">
    <property type="entry name" value="USP-like"/>
    <property type="match status" value="1"/>
</dbReference>
<evidence type="ECO:0000259" key="2">
    <source>
        <dbReference type="Pfam" id="PF00582"/>
    </source>
</evidence>
<comment type="similarity">
    <text evidence="1">Belongs to the universal stress protein A family.</text>
</comment>
<reference evidence="4" key="1">
    <citation type="submission" date="2019-09" db="EMBL/GenBank/DDBJ databases">
        <authorList>
            <person name="Jung D.-H."/>
        </authorList>
    </citation>
    <scope>NUCLEOTIDE SEQUENCE [LARGE SCALE GENOMIC DNA]</scope>
    <source>
        <strain evidence="4">JA-25</strain>
    </source>
</reference>
<protein>
    <submittedName>
        <fullName evidence="3">Universal stress protein</fullName>
    </submittedName>
</protein>
<reference evidence="4" key="2">
    <citation type="submission" date="2023-07" db="EMBL/GenBank/DDBJ databases">
        <authorList>
            <person name="Jung D.-H."/>
        </authorList>
    </citation>
    <scope>NUCLEOTIDE SEQUENCE [LARGE SCALE GENOMIC DNA]</scope>
    <source>
        <strain evidence="4">JA-25</strain>
    </source>
</reference>
<dbReference type="PANTHER" id="PTHR46268:SF6">
    <property type="entry name" value="UNIVERSAL STRESS PROTEIN UP12"/>
    <property type="match status" value="1"/>
</dbReference>
<dbReference type="EMBL" id="WAEL01000009">
    <property type="protein sequence ID" value="NID12961.1"/>
    <property type="molecule type" value="Genomic_DNA"/>
</dbReference>
<dbReference type="RefSeq" id="WP_166693638.1">
    <property type="nucleotide sequence ID" value="NZ_WAEL01000009.1"/>
</dbReference>
<dbReference type="Proteomes" id="UP000606008">
    <property type="component" value="Unassembled WGS sequence"/>
</dbReference>
<dbReference type="SUPFAM" id="SSF52402">
    <property type="entry name" value="Adenine nucleotide alpha hydrolases-like"/>
    <property type="match status" value="1"/>
</dbReference>
<comment type="caution">
    <text evidence="3">The sequence shown here is derived from an EMBL/GenBank/DDBJ whole genome shotgun (WGS) entry which is preliminary data.</text>
</comment>
<evidence type="ECO:0000313" key="3">
    <source>
        <dbReference type="EMBL" id="NID12961.1"/>
    </source>
</evidence>
<evidence type="ECO:0000313" key="4">
    <source>
        <dbReference type="Proteomes" id="UP000606008"/>
    </source>
</evidence>
<dbReference type="Pfam" id="PF00582">
    <property type="entry name" value="Usp"/>
    <property type="match status" value="1"/>
</dbReference>
<sequence length="241" mass="26399">MKTILFPTDLFDQSSSTLTYLHLMARAWEARVIVLHVYQPVIADTSLPTFADPGVGSLATLDLETISQKHLNTLVEKFQNEGLNAVGEWRVGDVESSIVEAAREFAPDLLITQRSTVATFFDRMAGSAADDVARLAPCPVLFIPDNEKGVTRSAVAFRSVAYVLQQHITQQMVTDQTAAIVDAFDAHLTVITPEQIDENKPDLFIIQRKETGFLGGLMGSDPTEKLLSTSEVPVLVCHVAE</sequence>
<accession>A0ABX0QLF4</accession>
<feature type="domain" description="UspA" evidence="2">
    <location>
        <begin position="1"/>
        <end position="144"/>
    </location>
</feature>
<dbReference type="Gene3D" id="3.40.50.12370">
    <property type="match status" value="1"/>
</dbReference>
<dbReference type="PANTHER" id="PTHR46268">
    <property type="entry name" value="STRESS RESPONSE PROTEIN NHAX"/>
    <property type="match status" value="1"/>
</dbReference>
<keyword evidence="4" id="KW-1185">Reference proteome</keyword>
<gene>
    <name evidence="3" type="ORF">F7231_22505</name>
</gene>
<dbReference type="InterPro" id="IPR006015">
    <property type="entry name" value="Universal_stress_UspA"/>
</dbReference>